<dbReference type="PANTHER" id="PTHR12277">
    <property type="entry name" value="ALPHA/BETA HYDROLASE DOMAIN-CONTAINING PROTEIN"/>
    <property type="match status" value="1"/>
</dbReference>
<evidence type="ECO:0000313" key="2">
    <source>
        <dbReference type="EMBL" id="VAW89633.1"/>
    </source>
</evidence>
<dbReference type="InterPro" id="IPR029058">
    <property type="entry name" value="AB_hydrolase_fold"/>
</dbReference>
<sequence length="279" mass="31020">MRYLISIILLLSLSGCTQFIFQPTKTHLITPDQIGLSYQEINFESLDQLKLHGWWIPATGEAEATVLYLHGNAQNISNHLGNVYWLPKESINLLIVDYRGYGHSAGLPSLPGSMMDIEAALQQALALAGNTPLVVVGHSLGASMAIHALAHSPNKTKLAGAIFAAPFSDYQRVAREVMAQVWFLWPFQYPLSWSINNDFAPINSVAQLAPLPLLFLHSPDDGIINPQHSEQLFANAREPKQLRLLTGGHNNLFTPEENRQLMLDTILRWSNKTPNLPSR</sequence>
<evidence type="ECO:0000259" key="1">
    <source>
        <dbReference type="Pfam" id="PF12146"/>
    </source>
</evidence>
<dbReference type="InterPro" id="IPR022742">
    <property type="entry name" value="Hydrolase_4"/>
</dbReference>
<dbReference type="PROSITE" id="PS51257">
    <property type="entry name" value="PROKAR_LIPOPROTEIN"/>
    <property type="match status" value="1"/>
</dbReference>
<dbReference type="AlphaFoldDB" id="A0A3B0ZN68"/>
<accession>A0A3B0ZN68</accession>
<dbReference type="Gene3D" id="3.40.50.1820">
    <property type="entry name" value="alpha/beta hydrolase"/>
    <property type="match status" value="1"/>
</dbReference>
<protein>
    <recommendedName>
        <fullName evidence="1">Serine aminopeptidase S33 domain-containing protein</fullName>
    </recommendedName>
</protein>
<dbReference type="EMBL" id="UOFP01000284">
    <property type="protein sequence ID" value="VAW89633.1"/>
    <property type="molecule type" value="Genomic_DNA"/>
</dbReference>
<dbReference type="Pfam" id="PF12146">
    <property type="entry name" value="Hydrolase_4"/>
    <property type="match status" value="1"/>
</dbReference>
<dbReference type="SUPFAM" id="SSF53474">
    <property type="entry name" value="alpha/beta-Hydrolases"/>
    <property type="match status" value="1"/>
</dbReference>
<proteinExistence type="predicted"/>
<feature type="domain" description="Serine aminopeptidase S33" evidence="1">
    <location>
        <begin position="61"/>
        <end position="180"/>
    </location>
</feature>
<gene>
    <name evidence="2" type="ORF">MNBD_GAMMA18-2400</name>
</gene>
<organism evidence="2">
    <name type="scientific">hydrothermal vent metagenome</name>
    <dbReference type="NCBI Taxonomy" id="652676"/>
    <lineage>
        <taxon>unclassified sequences</taxon>
        <taxon>metagenomes</taxon>
        <taxon>ecological metagenomes</taxon>
    </lineage>
</organism>
<reference evidence="2" key="1">
    <citation type="submission" date="2018-06" db="EMBL/GenBank/DDBJ databases">
        <authorList>
            <person name="Zhirakovskaya E."/>
        </authorList>
    </citation>
    <scope>NUCLEOTIDE SEQUENCE</scope>
</reference>
<name>A0A3B0ZN68_9ZZZZ</name>
<dbReference type="PANTHER" id="PTHR12277:SF81">
    <property type="entry name" value="PROTEIN ABHD13"/>
    <property type="match status" value="1"/>
</dbReference>